<dbReference type="Pfam" id="PF00155">
    <property type="entry name" value="Aminotran_1_2"/>
    <property type="match status" value="1"/>
</dbReference>
<name>A0A9P5NBE7_GYMJU</name>
<dbReference type="AlphaFoldDB" id="A0A9P5NBE7"/>
<comment type="caution">
    <text evidence="3">The sequence shown here is derived from an EMBL/GenBank/DDBJ whole genome shotgun (WGS) entry which is preliminary data.</text>
</comment>
<dbReference type="GO" id="GO:0008483">
    <property type="term" value="F:transaminase activity"/>
    <property type="evidence" value="ECO:0007669"/>
    <property type="project" value="TreeGrafter"/>
</dbReference>
<gene>
    <name evidence="3" type="ORF">CPB84DRAFT_1752598</name>
</gene>
<feature type="domain" description="Aminotransferase class I/classII large" evidence="2">
    <location>
        <begin position="24"/>
        <end position="73"/>
    </location>
</feature>
<dbReference type="InterPro" id="IPR015424">
    <property type="entry name" value="PyrdxlP-dep_Trfase"/>
</dbReference>
<dbReference type="GO" id="GO:0030170">
    <property type="term" value="F:pyridoxal phosphate binding"/>
    <property type="evidence" value="ECO:0007669"/>
    <property type="project" value="InterPro"/>
</dbReference>
<keyword evidence="1" id="KW-0663">Pyridoxal phosphate</keyword>
<evidence type="ECO:0000259" key="2">
    <source>
        <dbReference type="Pfam" id="PF00155"/>
    </source>
</evidence>
<evidence type="ECO:0000313" key="3">
    <source>
        <dbReference type="EMBL" id="KAF8875715.1"/>
    </source>
</evidence>
<organism evidence="3 4">
    <name type="scientific">Gymnopilus junonius</name>
    <name type="common">Spectacular rustgill mushroom</name>
    <name type="synonym">Gymnopilus spectabilis subsp. junonius</name>
    <dbReference type="NCBI Taxonomy" id="109634"/>
    <lineage>
        <taxon>Eukaryota</taxon>
        <taxon>Fungi</taxon>
        <taxon>Dikarya</taxon>
        <taxon>Basidiomycota</taxon>
        <taxon>Agaricomycotina</taxon>
        <taxon>Agaricomycetes</taxon>
        <taxon>Agaricomycetidae</taxon>
        <taxon>Agaricales</taxon>
        <taxon>Agaricineae</taxon>
        <taxon>Hymenogastraceae</taxon>
        <taxon>Gymnopilus</taxon>
    </lineage>
</organism>
<dbReference type="EMBL" id="JADNYJ010000192">
    <property type="protein sequence ID" value="KAF8875715.1"/>
    <property type="molecule type" value="Genomic_DNA"/>
</dbReference>
<dbReference type="SUPFAM" id="SSF53383">
    <property type="entry name" value="PLP-dependent transferases"/>
    <property type="match status" value="1"/>
</dbReference>
<keyword evidence="4" id="KW-1185">Reference proteome</keyword>
<accession>A0A9P5NBE7</accession>
<dbReference type="PANTHER" id="PTHR43795:SF39">
    <property type="entry name" value="AMINOTRANSFERASE CLASS I_CLASSII DOMAIN-CONTAINING PROTEIN"/>
    <property type="match status" value="1"/>
</dbReference>
<dbReference type="InterPro" id="IPR050478">
    <property type="entry name" value="Ethylene_sulfur-biosynth"/>
</dbReference>
<proteinExistence type="predicted"/>
<dbReference type="GO" id="GO:0006520">
    <property type="term" value="P:amino acid metabolic process"/>
    <property type="evidence" value="ECO:0007669"/>
    <property type="project" value="TreeGrafter"/>
</dbReference>
<reference evidence="3" key="1">
    <citation type="submission" date="2020-11" db="EMBL/GenBank/DDBJ databases">
        <authorList>
            <consortium name="DOE Joint Genome Institute"/>
            <person name="Ahrendt S."/>
            <person name="Riley R."/>
            <person name="Andreopoulos W."/>
            <person name="LaButti K."/>
            <person name="Pangilinan J."/>
            <person name="Ruiz-duenas F.J."/>
            <person name="Barrasa J.M."/>
            <person name="Sanchez-Garcia M."/>
            <person name="Camarero S."/>
            <person name="Miyauchi S."/>
            <person name="Serrano A."/>
            <person name="Linde D."/>
            <person name="Babiker R."/>
            <person name="Drula E."/>
            <person name="Ayuso-Fernandez I."/>
            <person name="Pacheco R."/>
            <person name="Padilla G."/>
            <person name="Ferreira P."/>
            <person name="Barriuso J."/>
            <person name="Kellner H."/>
            <person name="Castanera R."/>
            <person name="Alfaro M."/>
            <person name="Ramirez L."/>
            <person name="Pisabarro A.G."/>
            <person name="Kuo A."/>
            <person name="Tritt A."/>
            <person name="Lipzen A."/>
            <person name="He G."/>
            <person name="Yan M."/>
            <person name="Ng V."/>
            <person name="Cullen D."/>
            <person name="Martin F."/>
            <person name="Rosso M.-N."/>
            <person name="Henrissat B."/>
            <person name="Hibbett D."/>
            <person name="Martinez A.T."/>
            <person name="Grigoriev I.V."/>
        </authorList>
    </citation>
    <scope>NUCLEOTIDE SEQUENCE</scope>
    <source>
        <strain evidence="3">AH 44721</strain>
    </source>
</reference>
<dbReference type="InterPro" id="IPR015421">
    <property type="entry name" value="PyrdxlP-dep_Trfase_major"/>
</dbReference>
<dbReference type="InterPro" id="IPR004839">
    <property type="entry name" value="Aminotransferase_I/II_large"/>
</dbReference>
<dbReference type="Proteomes" id="UP000724874">
    <property type="component" value="Unassembled WGS sequence"/>
</dbReference>
<dbReference type="Gene3D" id="3.40.640.10">
    <property type="entry name" value="Type I PLP-dependent aspartate aminotransferase-like (Major domain)"/>
    <property type="match status" value="1"/>
</dbReference>
<dbReference type="PANTHER" id="PTHR43795">
    <property type="entry name" value="BIFUNCTIONAL ASPARTATE AMINOTRANSFERASE AND GLUTAMATE/ASPARTATE-PREPHENATE AMINOTRANSFERASE-RELATED"/>
    <property type="match status" value="1"/>
</dbReference>
<dbReference type="OrthoDB" id="7042322at2759"/>
<sequence length="224" mass="25505">MKELETLLCWTEETEQVWAQHIGQLFQDRKVPRAILLSNPQNPLGRCYLQSFLVRTLEFCEKHNLFLISDEVFVLSGHRTGIDSTPRFQSILSINPIEANGGDAFSNPVMKLALLSLAPSFWVSSLADSFFSAFFMGKRDDNLPTMVSKKDESAINSLTSSSHSLVYWAFLNDLERAFHAHLLGHGIAIQPGLPAYCQHPGWFHVTFCRKANIWMLHYFDLIML</sequence>
<evidence type="ECO:0000313" key="4">
    <source>
        <dbReference type="Proteomes" id="UP000724874"/>
    </source>
</evidence>
<evidence type="ECO:0000256" key="1">
    <source>
        <dbReference type="ARBA" id="ARBA00022898"/>
    </source>
</evidence>
<protein>
    <recommendedName>
        <fullName evidence="2">Aminotransferase class I/classII large domain-containing protein</fullName>
    </recommendedName>
</protein>